<evidence type="ECO:0000256" key="1">
    <source>
        <dbReference type="SAM" id="MobiDB-lite"/>
    </source>
</evidence>
<dbReference type="EMBL" id="ALBS01000048">
    <property type="protein sequence ID" value="EJT51730.1"/>
    <property type="molecule type" value="Genomic_DNA"/>
</dbReference>
<dbReference type="AlphaFoldDB" id="J4UJ16"/>
<evidence type="ECO:0000313" key="2">
    <source>
        <dbReference type="EMBL" id="EJT51730.1"/>
    </source>
</evidence>
<proteinExistence type="predicted"/>
<feature type="compositionally biased region" description="Basic and acidic residues" evidence="1">
    <location>
        <begin position="327"/>
        <end position="336"/>
    </location>
</feature>
<accession>J4UJ16</accession>
<dbReference type="GeneID" id="25990654"/>
<dbReference type="Gene3D" id="1.10.472.10">
    <property type="entry name" value="Cyclin-like"/>
    <property type="match status" value="1"/>
</dbReference>
<dbReference type="Proteomes" id="UP000002748">
    <property type="component" value="Unassembled WGS sequence"/>
</dbReference>
<evidence type="ECO:0000313" key="3">
    <source>
        <dbReference type="Proteomes" id="UP000002748"/>
    </source>
</evidence>
<protein>
    <submittedName>
        <fullName evidence="2">Uncharacterized protein</fullName>
    </submittedName>
</protein>
<dbReference type="InterPro" id="IPR036915">
    <property type="entry name" value="Cyclin-like_sf"/>
</dbReference>
<dbReference type="SUPFAM" id="SSF47954">
    <property type="entry name" value="Cyclin-like"/>
    <property type="match status" value="1"/>
</dbReference>
<dbReference type="OrthoDB" id="25002at2759"/>
<name>J4UJ16_TRIAS</name>
<dbReference type="RefSeq" id="XP_014182866.1">
    <property type="nucleotide sequence ID" value="XM_014327391.1"/>
</dbReference>
<reference evidence="2 3" key="1">
    <citation type="journal article" date="2012" name="Eukaryot. Cell">
        <title>Draft genome sequence of CBS 2479, the standard type strain of Trichosporon asahii.</title>
        <authorList>
            <person name="Yang R.Y."/>
            <person name="Li H.T."/>
            <person name="Zhu H."/>
            <person name="Zhou G.P."/>
            <person name="Wang M."/>
            <person name="Wang L."/>
        </authorList>
    </citation>
    <scope>NUCLEOTIDE SEQUENCE [LARGE SCALE GENOMIC DNA]</scope>
    <source>
        <strain evidence="3">ATCC 90039 / CBS 2479 / JCM 2466 / KCTC 7840 / NCYC 2677 / UAMH 7654</strain>
    </source>
</reference>
<feature type="region of interest" description="Disordered" evidence="1">
    <location>
        <begin position="296"/>
        <end position="336"/>
    </location>
</feature>
<gene>
    <name evidence="2" type="ORF">A1Q1_07142</name>
</gene>
<comment type="caution">
    <text evidence="2">The sequence shown here is derived from an EMBL/GenBank/DDBJ whole genome shotgun (WGS) entry which is preliminary data.</text>
</comment>
<dbReference type="GO" id="GO:0016538">
    <property type="term" value="F:cyclin-dependent protein serine/threonine kinase regulator activity"/>
    <property type="evidence" value="ECO:0007669"/>
    <property type="project" value="InterPro"/>
</dbReference>
<dbReference type="InterPro" id="IPR043198">
    <property type="entry name" value="Cyclin/Ssn8"/>
</dbReference>
<sequence>MRRLRPAEKQWIFDEDALSKTPSRLDGISLQEELEGRKQTIAWIRSFFHGENDPESTPAKGIVTCGAALCGTGWSSPQIMAPTILFLASKIEEGPMRLRHIVNACLQKFEPGAPIWDPQGDNDAQPLEYRRWEKEILASEEVALEALCFDMAIEQPWPVLRRSIRGLDALANEAESSAAAEARSNGSSGKGKSRATEQVVDELAWTFLNEGLLSPLPVLHAAPILAFATFVLVLAAVDEMPLSSALAAASDLGAKFELDIEFCPDTGAKGEDVQAYVEWCEMGIIDRDLIQYFKPEPSEPAPYRRLYERKQSNGTTNGEAPVSGPADKTEKMDVDS</sequence>
<dbReference type="VEuPathDB" id="FungiDB:A1Q1_07142"/>
<dbReference type="HOGENOM" id="CLU_709829_0_0_1"/>
<dbReference type="GO" id="GO:0006357">
    <property type="term" value="P:regulation of transcription by RNA polymerase II"/>
    <property type="evidence" value="ECO:0007669"/>
    <property type="project" value="InterPro"/>
</dbReference>
<organism evidence="2 3">
    <name type="scientific">Trichosporon asahii var. asahii (strain ATCC 90039 / CBS 2479 / JCM 2466 / KCTC 7840 / NBRC 103889/ NCYC 2677 / UAMH 7654)</name>
    <name type="common">Yeast</name>
    <dbReference type="NCBI Taxonomy" id="1186058"/>
    <lineage>
        <taxon>Eukaryota</taxon>
        <taxon>Fungi</taxon>
        <taxon>Dikarya</taxon>
        <taxon>Basidiomycota</taxon>
        <taxon>Agaricomycotina</taxon>
        <taxon>Tremellomycetes</taxon>
        <taxon>Trichosporonales</taxon>
        <taxon>Trichosporonaceae</taxon>
        <taxon>Trichosporon</taxon>
    </lineage>
</organism>
<dbReference type="PANTHER" id="PTHR10026">
    <property type="entry name" value="CYCLIN"/>
    <property type="match status" value="1"/>
</dbReference>
<dbReference type="KEGG" id="tasa:A1Q1_07142"/>